<comment type="caution">
    <text evidence="1">The sequence shown here is derived from an EMBL/GenBank/DDBJ whole genome shotgun (WGS) entry which is preliminary data.</text>
</comment>
<evidence type="ECO:0000313" key="1">
    <source>
        <dbReference type="EMBL" id="KAF6030436.1"/>
    </source>
</evidence>
<gene>
    <name evidence="1" type="ORF">EB796_011277</name>
</gene>
<protein>
    <submittedName>
        <fullName evidence="1">Uncharacterized protein</fullName>
    </submittedName>
</protein>
<proteinExistence type="predicted"/>
<accession>A0A7J7JYL4</accession>
<dbReference type="Proteomes" id="UP000593567">
    <property type="component" value="Unassembled WGS sequence"/>
</dbReference>
<sequence>MLFYLAWTTFKLLERIWVGQVVHNTKEVLKNFCVMEDSKTVNLTVSPKLTKAKPKVTTISLFSHDGGELTDLLKGVKPISGDRLQSGSQGVGNIY</sequence>
<name>A0A7J7JYL4_BUGNE</name>
<dbReference type="AlphaFoldDB" id="A0A7J7JYL4"/>
<reference evidence="1" key="1">
    <citation type="submission" date="2020-06" db="EMBL/GenBank/DDBJ databases">
        <title>Draft genome of Bugula neritina, a colonial animal packing powerful symbionts and potential medicines.</title>
        <authorList>
            <person name="Rayko M."/>
        </authorList>
    </citation>
    <scope>NUCLEOTIDE SEQUENCE [LARGE SCALE GENOMIC DNA]</scope>
    <source>
        <strain evidence="1">Kwan_BN1</strain>
    </source>
</reference>
<dbReference type="EMBL" id="VXIV02001709">
    <property type="protein sequence ID" value="KAF6030436.1"/>
    <property type="molecule type" value="Genomic_DNA"/>
</dbReference>
<organism evidence="1 2">
    <name type="scientific">Bugula neritina</name>
    <name type="common">Brown bryozoan</name>
    <name type="synonym">Sertularia neritina</name>
    <dbReference type="NCBI Taxonomy" id="10212"/>
    <lineage>
        <taxon>Eukaryota</taxon>
        <taxon>Metazoa</taxon>
        <taxon>Spiralia</taxon>
        <taxon>Lophotrochozoa</taxon>
        <taxon>Bryozoa</taxon>
        <taxon>Gymnolaemata</taxon>
        <taxon>Cheilostomatida</taxon>
        <taxon>Flustrina</taxon>
        <taxon>Buguloidea</taxon>
        <taxon>Bugulidae</taxon>
        <taxon>Bugula</taxon>
    </lineage>
</organism>
<evidence type="ECO:0000313" key="2">
    <source>
        <dbReference type="Proteomes" id="UP000593567"/>
    </source>
</evidence>
<keyword evidence="2" id="KW-1185">Reference proteome</keyword>